<dbReference type="PANTHER" id="PTHR34989:SF1">
    <property type="entry name" value="PROTEIN HDED"/>
    <property type="match status" value="1"/>
</dbReference>
<keyword evidence="3" id="KW-1185">Reference proteome</keyword>
<dbReference type="Proteomes" id="UP001487305">
    <property type="component" value="Unassembled WGS sequence"/>
</dbReference>
<feature type="transmembrane region" description="Helical" evidence="1">
    <location>
        <begin position="12"/>
        <end position="30"/>
    </location>
</feature>
<proteinExistence type="predicted"/>
<dbReference type="PANTHER" id="PTHR34989">
    <property type="entry name" value="PROTEIN HDED"/>
    <property type="match status" value="1"/>
</dbReference>
<evidence type="ECO:0000313" key="3">
    <source>
        <dbReference type="Proteomes" id="UP001487305"/>
    </source>
</evidence>
<dbReference type="RefSeq" id="WP_349227580.1">
    <property type="nucleotide sequence ID" value="NZ_JBBNOP010000007.1"/>
</dbReference>
<keyword evidence="1" id="KW-0812">Transmembrane</keyword>
<reference evidence="2 3" key="1">
    <citation type="submission" date="2024-04" db="EMBL/GenBank/DDBJ databases">
        <title>Human intestinal bacterial collection.</title>
        <authorList>
            <person name="Pauvert C."/>
            <person name="Hitch T.C.A."/>
            <person name="Clavel T."/>
        </authorList>
    </citation>
    <scope>NUCLEOTIDE SEQUENCE [LARGE SCALE GENOMIC DNA]</scope>
    <source>
        <strain evidence="2 3">CLA-KB-H42</strain>
    </source>
</reference>
<protein>
    <submittedName>
        <fullName evidence="2">DUF308 domain-containing protein</fullName>
    </submittedName>
</protein>
<keyword evidence="1" id="KW-1133">Transmembrane helix</keyword>
<sequence length="183" mass="19343">MRRFVKAVSSSIVMQAVLSVLLGLFLTMWPQATTVTVVYLFAAYLAITGIVSLISYARHRSERDGYRGALATGILMVVLALVVFVFPEAVAGFFSLILGIVLVMSGVLNAVRSVELRLFGGGSWLGTLIVSIAIALGGVVIIVNPFDTTVTFVLVLGLLLVAKGVIDLVVVWLASSKSKAAGE</sequence>
<organism evidence="2 3">
    <name type="scientific">Raoultibacter massiliensis</name>
    <dbReference type="NCBI Taxonomy" id="1852371"/>
    <lineage>
        <taxon>Bacteria</taxon>
        <taxon>Bacillati</taxon>
        <taxon>Actinomycetota</taxon>
        <taxon>Coriobacteriia</taxon>
        <taxon>Eggerthellales</taxon>
        <taxon>Eggerthellaceae</taxon>
        <taxon>Raoultibacter</taxon>
    </lineage>
</organism>
<feature type="transmembrane region" description="Helical" evidence="1">
    <location>
        <begin position="149"/>
        <end position="174"/>
    </location>
</feature>
<dbReference type="Pfam" id="PF03729">
    <property type="entry name" value="DUF308"/>
    <property type="match status" value="2"/>
</dbReference>
<feature type="transmembrane region" description="Helical" evidence="1">
    <location>
        <begin position="68"/>
        <end position="86"/>
    </location>
</feature>
<dbReference type="InterPro" id="IPR005325">
    <property type="entry name" value="DUF308_memb"/>
</dbReference>
<feature type="transmembrane region" description="Helical" evidence="1">
    <location>
        <begin position="123"/>
        <end position="143"/>
    </location>
</feature>
<gene>
    <name evidence="2" type="ORF">AAA083_09975</name>
</gene>
<dbReference type="InterPro" id="IPR052712">
    <property type="entry name" value="Acid_resist_chaperone_HdeD"/>
</dbReference>
<accession>A0ABV1JE10</accession>
<evidence type="ECO:0000313" key="2">
    <source>
        <dbReference type="EMBL" id="MEQ3363299.1"/>
    </source>
</evidence>
<comment type="caution">
    <text evidence="2">The sequence shown here is derived from an EMBL/GenBank/DDBJ whole genome shotgun (WGS) entry which is preliminary data.</text>
</comment>
<keyword evidence="1" id="KW-0472">Membrane</keyword>
<evidence type="ECO:0000256" key="1">
    <source>
        <dbReference type="SAM" id="Phobius"/>
    </source>
</evidence>
<dbReference type="EMBL" id="JBBNOP010000007">
    <property type="protein sequence ID" value="MEQ3363299.1"/>
    <property type="molecule type" value="Genomic_DNA"/>
</dbReference>
<feature type="transmembrane region" description="Helical" evidence="1">
    <location>
        <begin position="36"/>
        <end position="56"/>
    </location>
</feature>
<name>A0ABV1JE10_9ACTN</name>
<feature type="transmembrane region" description="Helical" evidence="1">
    <location>
        <begin position="92"/>
        <end position="111"/>
    </location>
</feature>